<dbReference type="Pfam" id="PF07675">
    <property type="entry name" value="Cleaved_Adhesin"/>
    <property type="match status" value="1"/>
</dbReference>
<dbReference type="InterPro" id="IPR026444">
    <property type="entry name" value="Secre_tail"/>
</dbReference>
<protein>
    <submittedName>
        <fullName evidence="5">Hemagglutinin A</fullName>
    </submittedName>
</protein>
<keyword evidence="1" id="KW-0732">Signal</keyword>
<dbReference type="OrthoDB" id="957862at2"/>
<evidence type="ECO:0000259" key="2">
    <source>
        <dbReference type="Pfam" id="PF07675"/>
    </source>
</evidence>
<dbReference type="Proteomes" id="UP000028349">
    <property type="component" value="Unassembled WGS sequence"/>
</dbReference>
<sequence length="265" mass="29407">MIKKLLLASSLGLAAFYYGQTTVFEEDFESPASRALWTIGDRDGDLDTWDYYDATADDVDSFQGFFAASFSWYFSAFTPDNTLTSPAITLPATGNLELSFKVAAGDDEVFDEHYAVYVIPAGATFTGTETPVFEETLDNGYYLAAKTVSVDISSFKGQEVQVVFRHYDCTDVYYIGIDNVKILQSSLAVSDSKTAVVSIYPNPASDFIKIQNVKELQSVRIFDMSGKKVVETFNSDIDVRKLSSGQYILNVYTGNEVISKKFIKK</sequence>
<feature type="domain" description="Secretion system C-terminal sorting" evidence="3">
    <location>
        <begin position="199"/>
        <end position="263"/>
    </location>
</feature>
<keyword evidence="6" id="KW-1185">Reference proteome</keyword>
<dbReference type="RefSeq" id="WP_034720838.1">
    <property type="nucleotide sequence ID" value="NZ_FOIX01000003.1"/>
</dbReference>
<accession>A0A3S4YHH6</accession>
<dbReference type="STRING" id="266748.HY04_14455"/>
<dbReference type="AlphaFoldDB" id="A0A3S4YHH6"/>
<dbReference type="Gene3D" id="2.60.120.200">
    <property type="match status" value="1"/>
</dbReference>
<evidence type="ECO:0000313" key="6">
    <source>
        <dbReference type="Proteomes" id="UP000028349"/>
    </source>
</evidence>
<organism evidence="5 7">
    <name type="scientific">Kaistella antarctica</name>
    <dbReference type="NCBI Taxonomy" id="266748"/>
    <lineage>
        <taxon>Bacteria</taxon>
        <taxon>Pseudomonadati</taxon>
        <taxon>Bacteroidota</taxon>
        <taxon>Flavobacteriia</taxon>
        <taxon>Flavobacteriales</taxon>
        <taxon>Weeksellaceae</taxon>
        <taxon>Chryseobacterium group</taxon>
        <taxon>Kaistella</taxon>
    </lineage>
</organism>
<evidence type="ECO:0000259" key="3">
    <source>
        <dbReference type="Pfam" id="PF18962"/>
    </source>
</evidence>
<dbReference type="Pfam" id="PF18962">
    <property type="entry name" value="Por_Secre_tail"/>
    <property type="match status" value="1"/>
</dbReference>
<dbReference type="KEGG" id="cant:NCTC13489_00689"/>
<feature type="domain" description="Cleaved adhesin" evidence="2">
    <location>
        <begin position="22"/>
        <end position="182"/>
    </location>
</feature>
<dbReference type="Proteomes" id="UP000270036">
    <property type="component" value="Chromosome"/>
</dbReference>
<evidence type="ECO:0000313" key="7">
    <source>
        <dbReference type="Proteomes" id="UP000270036"/>
    </source>
</evidence>
<dbReference type="EMBL" id="LR134441">
    <property type="protein sequence ID" value="VEH97045.1"/>
    <property type="molecule type" value="Genomic_DNA"/>
</dbReference>
<evidence type="ECO:0000313" key="4">
    <source>
        <dbReference type="EMBL" id="KEY19588.1"/>
    </source>
</evidence>
<dbReference type="InterPro" id="IPR011628">
    <property type="entry name" value="Cleaved_adhesin"/>
</dbReference>
<dbReference type="EMBL" id="JPEP01000002">
    <property type="protein sequence ID" value="KEY19588.1"/>
    <property type="molecule type" value="Genomic_DNA"/>
</dbReference>
<evidence type="ECO:0000313" key="5">
    <source>
        <dbReference type="EMBL" id="VEH97045.1"/>
    </source>
</evidence>
<reference evidence="4 6" key="1">
    <citation type="submission" date="2014-07" db="EMBL/GenBank/DDBJ databases">
        <authorList>
            <person name="Pisani N.G."/>
            <person name="Newman J.D."/>
        </authorList>
    </citation>
    <scope>NUCLEOTIDE SEQUENCE [LARGE SCALE GENOMIC DNA]</scope>
    <source>
        <strain evidence="4 6">LMG 24720</strain>
    </source>
</reference>
<proteinExistence type="predicted"/>
<dbReference type="NCBIfam" id="NF038128">
    <property type="entry name" value="choice_anch_J"/>
    <property type="match status" value="1"/>
</dbReference>
<evidence type="ECO:0000256" key="1">
    <source>
        <dbReference type="ARBA" id="ARBA00022729"/>
    </source>
</evidence>
<gene>
    <name evidence="5" type="primary">hagA</name>
    <name evidence="4" type="ORF">HY04_14455</name>
    <name evidence="5" type="ORF">NCTC13489_00689</name>
</gene>
<name>A0A3S4YHH6_9FLAO</name>
<reference evidence="5 7" key="2">
    <citation type="submission" date="2018-12" db="EMBL/GenBank/DDBJ databases">
        <authorList>
            <consortium name="Pathogen Informatics"/>
        </authorList>
    </citation>
    <scope>NUCLEOTIDE SEQUENCE [LARGE SCALE GENOMIC DNA]</scope>
    <source>
        <strain evidence="5 7">NCTC13489</strain>
    </source>
</reference>
<dbReference type="NCBIfam" id="TIGR04183">
    <property type="entry name" value="Por_Secre_tail"/>
    <property type="match status" value="1"/>
</dbReference>